<gene>
    <name evidence="1" type="ORF">Rain11_1085</name>
</gene>
<protein>
    <recommendedName>
        <fullName evidence="3">Por secretion system C-terminal sorting domain</fullName>
    </recommendedName>
</protein>
<accession>A0A2N3II09</accession>
<evidence type="ECO:0008006" key="3">
    <source>
        <dbReference type="Google" id="ProtNLM"/>
    </source>
</evidence>
<comment type="caution">
    <text evidence="1">The sequence shown here is derived from an EMBL/GenBank/DDBJ whole genome shotgun (WGS) entry which is preliminary data.</text>
</comment>
<keyword evidence="2" id="KW-1185">Reference proteome</keyword>
<dbReference type="RefSeq" id="WP_101358351.1">
    <property type="nucleotide sequence ID" value="NZ_NKXO01000014.1"/>
</dbReference>
<dbReference type="EMBL" id="NKXO01000014">
    <property type="protein sequence ID" value="PKQ69888.1"/>
    <property type="molecule type" value="Genomic_DNA"/>
</dbReference>
<organism evidence="1 2">
    <name type="scientific">Raineya orbicola</name>
    <dbReference type="NCBI Taxonomy" id="2016530"/>
    <lineage>
        <taxon>Bacteria</taxon>
        <taxon>Pseudomonadati</taxon>
        <taxon>Bacteroidota</taxon>
        <taxon>Cytophagia</taxon>
        <taxon>Cytophagales</taxon>
        <taxon>Raineyaceae</taxon>
        <taxon>Raineya</taxon>
    </lineage>
</organism>
<dbReference type="OrthoDB" id="837988at2"/>
<proteinExistence type="predicted"/>
<name>A0A2N3II09_9BACT</name>
<dbReference type="AlphaFoldDB" id="A0A2N3II09"/>
<evidence type="ECO:0000313" key="1">
    <source>
        <dbReference type="EMBL" id="PKQ69888.1"/>
    </source>
</evidence>
<dbReference type="Proteomes" id="UP000233387">
    <property type="component" value="Unassembled WGS sequence"/>
</dbReference>
<reference evidence="1 2" key="1">
    <citation type="submission" date="2017-06" db="EMBL/GenBank/DDBJ databases">
        <title>Raineya orbicola gen. nov., sp. nov. a slightly thermophilic bacterium of the phylum Bacteroidetes and the description of Raineyaceae fam. nov.</title>
        <authorList>
            <person name="Albuquerque L."/>
            <person name="Polonia A.R.M."/>
            <person name="Barroso C."/>
            <person name="Froufe H.J.C."/>
            <person name="Lage O."/>
            <person name="Lobo-Da-Cunha A."/>
            <person name="Egas C."/>
            <person name="Da Costa M.S."/>
        </authorList>
    </citation>
    <scope>NUCLEOTIDE SEQUENCE [LARGE SCALE GENOMIC DNA]</scope>
    <source>
        <strain evidence="1 2">SPSPC-11</strain>
    </source>
</reference>
<sequence length="120" mass="14066">MKTKLYIIVLSCLLLGFEVWAKETMNFEPEQETFVNPKNIDFEVRLTAPRRFAVFFENPDGNPIYVKVYDMVGNQVAQDVSNQKGRYMREFDMSNNRSEVFLVEVGNARNNSTKRIFLQK</sequence>
<evidence type="ECO:0000313" key="2">
    <source>
        <dbReference type="Proteomes" id="UP000233387"/>
    </source>
</evidence>